<feature type="transmembrane region" description="Helical" evidence="7">
    <location>
        <begin position="362"/>
        <end position="390"/>
    </location>
</feature>
<dbReference type="PANTHER" id="PTHR30572">
    <property type="entry name" value="MEMBRANE COMPONENT OF TRANSPORTER-RELATED"/>
    <property type="match status" value="1"/>
</dbReference>
<dbReference type="InterPro" id="IPR050250">
    <property type="entry name" value="Macrolide_Exporter_MacB"/>
</dbReference>
<name>A0A5C1A934_9BACT</name>
<dbReference type="InterPro" id="IPR003838">
    <property type="entry name" value="ABC3_permease_C"/>
</dbReference>
<evidence type="ECO:0000256" key="2">
    <source>
        <dbReference type="ARBA" id="ARBA00022475"/>
    </source>
</evidence>
<evidence type="ECO:0000256" key="7">
    <source>
        <dbReference type="SAM" id="Phobius"/>
    </source>
</evidence>
<keyword evidence="4 7" id="KW-1133">Transmembrane helix</keyword>
<dbReference type="Pfam" id="PF02687">
    <property type="entry name" value="FtsX"/>
    <property type="match status" value="1"/>
</dbReference>
<dbReference type="GO" id="GO:0022857">
    <property type="term" value="F:transmembrane transporter activity"/>
    <property type="evidence" value="ECO:0007669"/>
    <property type="project" value="TreeGrafter"/>
</dbReference>
<keyword evidence="5 7" id="KW-0472">Membrane</keyword>
<protein>
    <submittedName>
        <fullName evidence="9">ABC transporter permease</fullName>
    </submittedName>
</protein>
<dbReference type="EMBL" id="CP042425">
    <property type="protein sequence ID" value="QEL13618.1"/>
    <property type="molecule type" value="Genomic_DNA"/>
</dbReference>
<gene>
    <name evidence="9" type="ORF">PX52LOC_00476</name>
</gene>
<comment type="similarity">
    <text evidence="6">Belongs to the ABC-4 integral membrane protein family.</text>
</comment>
<evidence type="ECO:0000256" key="4">
    <source>
        <dbReference type="ARBA" id="ARBA00022989"/>
    </source>
</evidence>
<sequence length="499" mass="55358">MFPNAAQYGQSAPVETSLIELALYGTVALIGAIFFLTILAIITLPLFFGAMYLMELVIRGFQNLVDPVGKYAKLAGLVFRSLRRNLLRTALTYIALFVLTGMLTMLYGVITTIGKMTTDQENSQLVIMSEKFGIPSMMKPGYAANLKGLMRDKLPKEMQPADIDQNFMTWSFVGGTLDPAKMTQENSLFLFALDPDAVTNGMMKEQGLNPEDLGEDGWAEMMRIIDLVKQDKRNIVVGADRLEKIGKKVGDEMKLFGTNYKDIEFECKIVGAFPPGSRMGMNAAMRFDYLIAKLDDYRARTGKDHPVADRCLNLVWVRMPNKAAYQQLAAVVAEPSSFSNPATKMETFSAAIGSFLEPFKDIFWGLKVLIMPAIVVIMCLVIGITITIGVRERWTEMAVMKVMGFQPWQIMTMIVSEAMLIGTFGGMLSTWAVYFLPMAIRSITKAIGVKFAFFDTFHSPWEIVLYGPLLGILVGLIGSALPAWNARKVKVSEVFATVA</sequence>
<accession>A0A5C1A934</accession>
<feature type="transmembrane region" description="Helical" evidence="7">
    <location>
        <begin position="410"/>
        <end position="434"/>
    </location>
</feature>
<reference evidence="10" key="1">
    <citation type="submission" date="2019-08" db="EMBL/GenBank/DDBJ databases">
        <title>Limnoglobus roseus gen. nov., sp. nov., a novel freshwater planctomycete with a giant genome from the family Gemmataceae.</title>
        <authorList>
            <person name="Kulichevskaya I.S."/>
            <person name="Naumoff D.G."/>
            <person name="Miroshnikov K."/>
            <person name="Ivanova A."/>
            <person name="Philippov D.A."/>
            <person name="Hakobyan A."/>
            <person name="Rijpstra I.C."/>
            <person name="Sinninghe Damste J.S."/>
            <person name="Liesack W."/>
            <person name="Dedysh S.N."/>
        </authorList>
    </citation>
    <scope>NUCLEOTIDE SEQUENCE [LARGE SCALE GENOMIC DNA]</scope>
    <source>
        <strain evidence="10">PX52</strain>
    </source>
</reference>
<proteinExistence type="inferred from homology"/>
<feature type="transmembrane region" description="Helical" evidence="7">
    <location>
        <begin position="21"/>
        <end position="54"/>
    </location>
</feature>
<comment type="subcellular location">
    <subcellularLocation>
        <location evidence="1">Cell membrane</location>
        <topology evidence="1">Multi-pass membrane protein</topology>
    </subcellularLocation>
</comment>
<dbReference type="RefSeq" id="WP_149108574.1">
    <property type="nucleotide sequence ID" value="NZ_CP042425.1"/>
</dbReference>
<keyword evidence="2" id="KW-1003">Cell membrane</keyword>
<dbReference type="Proteomes" id="UP000324974">
    <property type="component" value="Chromosome"/>
</dbReference>
<evidence type="ECO:0000256" key="1">
    <source>
        <dbReference type="ARBA" id="ARBA00004651"/>
    </source>
</evidence>
<dbReference type="PANTHER" id="PTHR30572:SF4">
    <property type="entry name" value="ABC TRANSPORTER PERMEASE YTRF"/>
    <property type="match status" value="1"/>
</dbReference>
<organism evidence="9 10">
    <name type="scientific">Limnoglobus roseus</name>
    <dbReference type="NCBI Taxonomy" id="2598579"/>
    <lineage>
        <taxon>Bacteria</taxon>
        <taxon>Pseudomonadati</taxon>
        <taxon>Planctomycetota</taxon>
        <taxon>Planctomycetia</taxon>
        <taxon>Gemmatales</taxon>
        <taxon>Gemmataceae</taxon>
        <taxon>Limnoglobus</taxon>
    </lineage>
</organism>
<dbReference type="KEGG" id="lrs:PX52LOC_00476"/>
<feature type="transmembrane region" description="Helical" evidence="7">
    <location>
        <begin position="90"/>
        <end position="110"/>
    </location>
</feature>
<keyword evidence="3 7" id="KW-0812">Transmembrane</keyword>
<feature type="transmembrane region" description="Helical" evidence="7">
    <location>
        <begin position="463"/>
        <end position="484"/>
    </location>
</feature>
<dbReference type="AlphaFoldDB" id="A0A5C1A934"/>
<keyword evidence="10" id="KW-1185">Reference proteome</keyword>
<evidence type="ECO:0000259" key="8">
    <source>
        <dbReference type="Pfam" id="PF02687"/>
    </source>
</evidence>
<evidence type="ECO:0000313" key="10">
    <source>
        <dbReference type="Proteomes" id="UP000324974"/>
    </source>
</evidence>
<evidence type="ECO:0000256" key="3">
    <source>
        <dbReference type="ARBA" id="ARBA00022692"/>
    </source>
</evidence>
<evidence type="ECO:0000256" key="6">
    <source>
        <dbReference type="ARBA" id="ARBA00038076"/>
    </source>
</evidence>
<evidence type="ECO:0000256" key="5">
    <source>
        <dbReference type="ARBA" id="ARBA00023136"/>
    </source>
</evidence>
<evidence type="ECO:0000313" key="9">
    <source>
        <dbReference type="EMBL" id="QEL13618.1"/>
    </source>
</evidence>
<feature type="domain" description="ABC3 transporter permease C-terminal" evidence="8">
    <location>
        <begin position="373"/>
        <end position="489"/>
    </location>
</feature>
<dbReference type="OrthoDB" id="9775474at2"/>
<dbReference type="GO" id="GO:0005886">
    <property type="term" value="C:plasma membrane"/>
    <property type="evidence" value="ECO:0007669"/>
    <property type="project" value="UniProtKB-SubCell"/>
</dbReference>